<dbReference type="GO" id="GO:0006635">
    <property type="term" value="P:fatty acid beta-oxidation"/>
    <property type="evidence" value="ECO:0007669"/>
    <property type="project" value="TreeGrafter"/>
</dbReference>
<comment type="similarity">
    <text evidence="1">Belongs to the enoyl-CoA hydratase/isomerase family.</text>
</comment>
<dbReference type="KEGG" id="mmyr:MXMO3_00090"/>
<gene>
    <name evidence="3" type="ORF">MXMO3_00090</name>
</gene>
<dbReference type="STRING" id="1122213.GCA_000423365_02805"/>
<evidence type="ECO:0000313" key="4">
    <source>
        <dbReference type="Proteomes" id="UP000258927"/>
    </source>
</evidence>
<dbReference type="SUPFAM" id="SSF52096">
    <property type="entry name" value="ClpP/crotonase"/>
    <property type="match status" value="1"/>
</dbReference>
<name>A0A2R4M9C1_9HYPH</name>
<evidence type="ECO:0000313" key="3">
    <source>
        <dbReference type="EMBL" id="AVX02638.1"/>
    </source>
</evidence>
<dbReference type="Gene3D" id="3.90.226.10">
    <property type="entry name" value="2-enoyl-CoA Hydratase, Chain A, domain 1"/>
    <property type="match status" value="1"/>
</dbReference>
<dbReference type="Pfam" id="PF00378">
    <property type="entry name" value="ECH_1"/>
    <property type="match status" value="1"/>
</dbReference>
<keyword evidence="3" id="KW-0413">Isomerase</keyword>
<keyword evidence="2" id="KW-0456">Lyase</keyword>
<organism evidence="3 4">
    <name type="scientific">Maritalea myrionectae</name>
    <dbReference type="NCBI Taxonomy" id="454601"/>
    <lineage>
        <taxon>Bacteria</taxon>
        <taxon>Pseudomonadati</taxon>
        <taxon>Pseudomonadota</taxon>
        <taxon>Alphaproteobacteria</taxon>
        <taxon>Hyphomicrobiales</taxon>
        <taxon>Devosiaceae</taxon>
        <taxon>Maritalea</taxon>
    </lineage>
</organism>
<dbReference type="PANTHER" id="PTHR11941">
    <property type="entry name" value="ENOYL-COA HYDRATASE-RELATED"/>
    <property type="match status" value="1"/>
</dbReference>
<dbReference type="InterPro" id="IPR014748">
    <property type="entry name" value="Enoyl-CoA_hydra_C"/>
</dbReference>
<dbReference type="GO" id="GO:0016853">
    <property type="term" value="F:isomerase activity"/>
    <property type="evidence" value="ECO:0007669"/>
    <property type="project" value="UniProtKB-KW"/>
</dbReference>
<accession>A0A2R4M9C1</accession>
<reference evidence="3 4" key="1">
    <citation type="submission" date="2017-05" db="EMBL/GenBank/DDBJ databases">
        <title>Genome Analysis of Maritalea myrionectae HL2708#5.</title>
        <authorList>
            <consortium name="Cotde Inc.-PKNU"/>
            <person name="Jang D."/>
            <person name="Oh H.-M."/>
        </authorList>
    </citation>
    <scope>NUCLEOTIDE SEQUENCE [LARGE SCALE GENOMIC DNA]</scope>
    <source>
        <strain evidence="3 4">HL2708#5</strain>
    </source>
</reference>
<sequence>MSLPTLTDAKLELDAGVATLTFCREDVLNALTGTNLIDDIIHTLDWAEASPDVGCVILTGTGKGFSSGGNVKDMHERTGMFSGGVDDIAAAYKATIQRIPMKFAELSVPVIAAINGVAVGAGFDLTAMCDVRIAADHARFGENFVNMGLIPGDGGAYFLQRVVGYQRAAELTFTGRLFNAHEAKAIGFLLDAVPADQLMDRATTLAQEIAAKPHYQVRQSKLLMRKAQQMNLSDFLDHTALVQGTCHHSDAHKEAVAAFVNKGK</sequence>
<proteinExistence type="inferred from homology"/>
<dbReference type="AlphaFoldDB" id="A0A2R4M9C1"/>
<dbReference type="Proteomes" id="UP000258927">
    <property type="component" value="Chromosome"/>
</dbReference>
<dbReference type="CDD" id="cd06558">
    <property type="entry name" value="crotonase-like"/>
    <property type="match status" value="1"/>
</dbReference>
<dbReference type="PANTHER" id="PTHR11941:SF54">
    <property type="entry name" value="ENOYL-COA HYDRATASE, MITOCHONDRIAL"/>
    <property type="match status" value="1"/>
</dbReference>
<keyword evidence="4" id="KW-1185">Reference proteome</keyword>
<dbReference type="GO" id="GO:0016829">
    <property type="term" value="F:lyase activity"/>
    <property type="evidence" value="ECO:0007669"/>
    <property type="project" value="UniProtKB-KW"/>
</dbReference>
<dbReference type="InterPro" id="IPR029045">
    <property type="entry name" value="ClpP/crotonase-like_dom_sf"/>
</dbReference>
<protein>
    <submittedName>
        <fullName evidence="3">2-(1,2-epoxy-1,2-dihydrophenyl)acetyl-CoA isomerase</fullName>
    </submittedName>
</protein>
<dbReference type="InterPro" id="IPR001753">
    <property type="entry name" value="Enoyl-CoA_hydra/iso"/>
</dbReference>
<evidence type="ECO:0000256" key="2">
    <source>
        <dbReference type="ARBA" id="ARBA00023239"/>
    </source>
</evidence>
<evidence type="ECO:0000256" key="1">
    <source>
        <dbReference type="ARBA" id="ARBA00005254"/>
    </source>
</evidence>
<dbReference type="EMBL" id="CP021330">
    <property type="protein sequence ID" value="AVX02638.1"/>
    <property type="molecule type" value="Genomic_DNA"/>
</dbReference>
<dbReference type="Gene3D" id="1.10.12.10">
    <property type="entry name" value="Lyase 2-enoyl-coa Hydratase, Chain A, domain 2"/>
    <property type="match status" value="1"/>
</dbReference>
<dbReference type="RefSeq" id="WP_117394583.1">
    <property type="nucleotide sequence ID" value="NZ_CP021330.1"/>
</dbReference>